<evidence type="ECO:0000313" key="3">
    <source>
        <dbReference type="Proteomes" id="UP000015103"/>
    </source>
</evidence>
<evidence type="ECO:0000313" key="2">
    <source>
        <dbReference type="EnsemblMetazoa" id="RPRC008702-PA"/>
    </source>
</evidence>
<sequence>MPTPEMPNSKLGSIAEGPTGTDEGKKGTSINRSKSVNFKSKDDSMEDLGVSPAERQVKIKARLRKFFHKRPSMELLVKKGIWKGKRIQ</sequence>
<protein>
    <submittedName>
        <fullName evidence="2">Uncharacterized protein</fullName>
    </submittedName>
</protein>
<evidence type="ECO:0000256" key="1">
    <source>
        <dbReference type="SAM" id="MobiDB-lite"/>
    </source>
</evidence>
<dbReference type="InParanoid" id="T1HXD2"/>
<dbReference type="EMBL" id="ACPB03006234">
    <property type="status" value="NOT_ANNOTATED_CDS"/>
    <property type="molecule type" value="Genomic_DNA"/>
</dbReference>
<dbReference type="STRING" id="13249.T1HXD2"/>
<dbReference type="Proteomes" id="UP000015103">
    <property type="component" value="Unassembled WGS sequence"/>
</dbReference>
<feature type="compositionally biased region" description="Polar residues" evidence="1">
    <location>
        <begin position="28"/>
        <end position="38"/>
    </location>
</feature>
<dbReference type="EnsemblMetazoa" id="RPRC008702-RA">
    <property type="protein sequence ID" value="RPRC008702-PA"/>
    <property type="gene ID" value="RPRC008702"/>
</dbReference>
<dbReference type="HOGENOM" id="CLU_2471857_0_0_1"/>
<reference evidence="2" key="1">
    <citation type="submission" date="2015-05" db="UniProtKB">
        <authorList>
            <consortium name="EnsemblMetazoa"/>
        </authorList>
    </citation>
    <scope>IDENTIFICATION</scope>
</reference>
<name>T1HXD2_RHOPR</name>
<feature type="region of interest" description="Disordered" evidence="1">
    <location>
        <begin position="1"/>
        <end position="47"/>
    </location>
</feature>
<accession>T1HXD2</accession>
<proteinExistence type="predicted"/>
<dbReference type="AlphaFoldDB" id="T1HXD2"/>
<keyword evidence="3" id="KW-1185">Reference proteome</keyword>
<dbReference type="VEuPathDB" id="VectorBase:RPRC008702"/>
<organism evidence="2 3">
    <name type="scientific">Rhodnius prolixus</name>
    <name type="common">Triatomid bug</name>
    <dbReference type="NCBI Taxonomy" id="13249"/>
    <lineage>
        <taxon>Eukaryota</taxon>
        <taxon>Metazoa</taxon>
        <taxon>Ecdysozoa</taxon>
        <taxon>Arthropoda</taxon>
        <taxon>Hexapoda</taxon>
        <taxon>Insecta</taxon>
        <taxon>Pterygota</taxon>
        <taxon>Neoptera</taxon>
        <taxon>Paraneoptera</taxon>
        <taxon>Hemiptera</taxon>
        <taxon>Heteroptera</taxon>
        <taxon>Panheteroptera</taxon>
        <taxon>Cimicomorpha</taxon>
        <taxon>Reduviidae</taxon>
        <taxon>Triatominae</taxon>
        <taxon>Rhodnius</taxon>
    </lineage>
</organism>